<dbReference type="Gene3D" id="3.40.50.10840">
    <property type="entry name" value="Putative sugar-binding, N-terminal domain"/>
    <property type="match status" value="1"/>
</dbReference>
<evidence type="ECO:0000256" key="4">
    <source>
        <dbReference type="ARBA" id="ARBA00022777"/>
    </source>
</evidence>
<keyword evidence="6" id="KW-0119">Carbohydrate metabolism</keyword>
<dbReference type="Proteomes" id="UP000643279">
    <property type="component" value="Unassembled WGS sequence"/>
</dbReference>
<keyword evidence="10" id="KW-1185">Reference proteome</keyword>
<evidence type="ECO:0000259" key="8">
    <source>
        <dbReference type="Pfam" id="PF17042"/>
    </source>
</evidence>
<comment type="similarity">
    <text evidence="1">Belongs to the four-carbon acid sugar kinase family.</text>
</comment>
<dbReference type="Pfam" id="PF17042">
    <property type="entry name" value="NBD_C"/>
    <property type="match status" value="1"/>
</dbReference>
<name>A0ABQ2AXX1_9MICC</name>
<comment type="caution">
    <text evidence="9">The sequence shown here is derived from an EMBL/GenBank/DDBJ whole genome shotgun (WGS) entry which is preliminary data.</text>
</comment>
<dbReference type="RefSeq" id="WP_188572621.1">
    <property type="nucleotide sequence ID" value="NZ_BMFW01000019.1"/>
</dbReference>
<organism evidence="9 10">
    <name type="scientific">Arthrobacter liuii</name>
    <dbReference type="NCBI Taxonomy" id="1476996"/>
    <lineage>
        <taxon>Bacteria</taxon>
        <taxon>Bacillati</taxon>
        <taxon>Actinomycetota</taxon>
        <taxon>Actinomycetes</taxon>
        <taxon>Micrococcales</taxon>
        <taxon>Micrococcaceae</taxon>
        <taxon>Arthrobacter</taxon>
    </lineage>
</organism>
<evidence type="ECO:0000256" key="3">
    <source>
        <dbReference type="ARBA" id="ARBA00022741"/>
    </source>
</evidence>
<evidence type="ECO:0000256" key="5">
    <source>
        <dbReference type="ARBA" id="ARBA00022840"/>
    </source>
</evidence>
<dbReference type="InterPro" id="IPR042213">
    <property type="entry name" value="NBD_C_sf"/>
</dbReference>
<dbReference type="InterPro" id="IPR031475">
    <property type="entry name" value="NBD_C"/>
</dbReference>
<keyword evidence="3" id="KW-0547">Nucleotide-binding</keyword>
<dbReference type="InterPro" id="IPR010737">
    <property type="entry name" value="4-carb_acid_sugar_kinase_N"/>
</dbReference>
<keyword evidence="2" id="KW-0808">Transferase</keyword>
<dbReference type="Gene3D" id="3.40.980.20">
    <property type="entry name" value="Four-carbon acid sugar kinase, nucleotide binding domain"/>
    <property type="match status" value="1"/>
</dbReference>
<dbReference type="Pfam" id="PF07005">
    <property type="entry name" value="SBD_N"/>
    <property type="match status" value="1"/>
</dbReference>
<protein>
    <recommendedName>
        <fullName evidence="11">Four-carbon acid sugar kinase family protein</fullName>
    </recommendedName>
</protein>
<evidence type="ECO:0000259" key="7">
    <source>
        <dbReference type="Pfam" id="PF07005"/>
    </source>
</evidence>
<dbReference type="EMBL" id="BMFW01000019">
    <property type="protein sequence ID" value="GGH98962.1"/>
    <property type="molecule type" value="Genomic_DNA"/>
</dbReference>
<evidence type="ECO:0008006" key="11">
    <source>
        <dbReference type="Google" id="ProtNLM"/>
    </source>
</evidence>
<feature type="domain" description="Four-carbon acid sugar kinase N-terminal" evidence="7">
    <location>
        <begin position="10"/>
        <end position="221"/>
    </location>
</feature>
<evidence type="ECO:0000313" key="10">
    <source>
        <dbReference type="Proteomes" id="UP000643279"/>
    </source>
</evidence>
<feature type="domain" description="Four-carbon acid sugar kinase nucleotide binding" evidence="8">
    <location>
        <begin position="244"/>
        <end position="384"/>
    </location>
</feature>
<keyword evidence="4" id="KW-0418">Kinase</keyword>
<dbReference type="SUPFAM" id="SSF142764">
    <property type="entry name" value="YgbK-like"/>
    <property type="match status" value="1"/>
</dbReference>
<dbReference type="InterPro" id="IPR037051">
    <property type="entry name" value="4-carb_acid_sugar_kinase_N_sf"/>
</dbReference>
<evidence type="ECO:0000313" key="9">
    <source>
        <dbReference type="EMBL" id="GGH98962.1"/>
    </source>
</evidence>
<proteinExistence type="inferred from homology"/>
<evidence type="ECO:0000256" key="6">
    <source>
        <dbReference type="ARBA" id="ARBA00023277"/>
    </source>
</evidence>
<gene>
    <name evidence="9" type="ORF">GCM10007170_32710</name>
</gene>
<reference evidence="10" key="1">
    <citation type="journal article" date="2019" name="Int. J. Syst. Evol. Microbiol.">
        <title>The Global Catalogue of Microorganisms (GCM) 10K type strain sequencing project: providing services to taxonomists for standard genome sequencing and annotation.</title>
        <authorList>
            <consortium name="The Broad Institute Genomics Platform"/>
            <consortium name="The Broad Institute Genome Sequencing Center for Infectious Disease"/>
            <person name="Wu L."/>
            <person name="Ma J."/>
        </authorList>
    </citation>
    <scope>NUCLEOTIDE SEQUENCE [LARGE SCALE GENOMIC DNA]</scope>
    <source>
        <strain evidence="10">CGMCC 1.12778</strain>
    </source>
</reference>
<evidence type="ECO:0000256" key="1">
    <source>
        <dbReference type="ARBA" id="ARBA00005715"/>
    </source>
</evidence>
<keyword evidence="5" id="KW-0067">ATP-binding</keyword>
<accession>A0ABQ2AXX1</accession>
<evidence type="ECO:0000256" key="2">
    <source>
        <dbReference type="ARBA" id="ARBA00022679"/>
    </source>
</evidence>
<sequence length="401" mass="40393">MNTPAAARWAIIADDLTGAADAAAAYGPTHTSSVLLDVDCIWPEAGILSINTESRYLAPAEAASAVTAAAGRALRQHRRVFKKIDSLLRGNVGAEVAAALEAIAQGRGKGLAIVAPAFPGTGRTTNGGTVHVNGFPNTEGSFGGDVAAALATGGLTTEVAAGGSEGSPDELARHLRDVHERGIDAVVLDASSNRDLKTIAAAANLLDFPALLVGSGGLAGHIAARREGTGARNAQVGHASRTMTVIGSYSGLARQQTQALVAAGAKHITLDHNALDEPDVARKVAEAMTGNDVVLTPDPMGTIDKSQALVVAEALARATAAGIGHCDALVMTGGETATAVLKALGVGSFTVLGEIEPGVVMSVLPAPLPLLVTKAGAFGDAGTLARTTQFLTASTTEMSIK</sequence>